<dbReference type="PANTHER" id="PTHR47743:SF1">
    <property type="entry name" value="CRACD-LIKE PROTEIN"/>
    <property type="match status" value="1"/>
</dbReference>
<dbReference type="GeneID" id="120833986"/>
<accession>A0AAQ4PCV9</accession>
<feature type="domain" description="DUF4592" evidence="2">
    <location>
        <begin position="118"/>
        <end position="239"/>
    </location>
</feature>
<feature type="compositionally biased region" description="Basic and acidic residues" evidence="1">
    <location>
        <begin position="362"/>
        <end position="371"/>
    </location>
</feature>
<feature type="region of interest" description="Disordered" evidence="1">
    <location>
        <begin position="223"/>
        <end position="246"/>
    </location>
</feature>
<dbReference type="AlphaFoldDB" id="A0AAQ4PCV9"/>
<dbReference type="GeneTree" id="ENSGT00940000163031"/>
<protein>
    <recommendedName>
        <fullName evidence="2">DUF4592 domain-containing protein</fullName>
    </recommendedName>
</protein>
<evidence type="ECO:0000313" key="4">
    <source>
        <dbReference type="Proteomes" id="UP000007635"/>
    </source>
</evidence>
<dbReference type="KEGG" id="gat:120833986"/>
<feature type="compositionally biased region" description="Basic and acidic residues" evidence="1">
    <location>
        <begin position="345"/>
        <end position="355"/>
    </location>
</feature>
<dbReference type="Ensembl" id="ENSGACT00000035297.1">
    <property type="protein sequence ID" value="ENSGACP00000035768.1"/>
    <property type="gene ID" value="ENSGACG00000026778.1"/>
</dbReference>
<evidence type="ECO:0000259" key="2">
    <source>
        <dbReference type="Pfam" id="PF15262"/>
    </source>
</evidence>
<dbReference type="Pfam" id="PF15262">
    <property type="entry name" value="DUF4592"/>
    <property type="match status" value="1"/>
</dbReference>
<dbReference type="RefSeq" id="XP_040057616.1">
    <property type="nucleotide sequence ID" value="XM_040201682.1"/>
</dbReference>
<dbReference type="InterPro" id="IPR026713">
    <property type="entry name" value="CRACD-like"/>
</dbReference>
<dbReference type="PANTHER" id="PTHR47743">
    <property type="entry name" value="KIAA1210 / KIAA1211 FAMILY MEMBER"/>
    <property type="match status" value="1"/>
</dbReference>
<reference evidence="3" key="2">
    <citation type="submission" date="2025-08" db="UniProtKB">
        <authorList>
            <consortium name="Ensembl"/>
        </authorList>
    </citation>
    <scope>IDENTIFICATION</scope>
</reference>
<dbReference type="Proteomes" id="UP000007635">
    <property type="component" value="Chromosome XVI"/>
</dbReference>
<feature type="compositionally biased region" description="Polar residues" evidence="1">
    <location>
        <begin position="689"/>
        <end position="722"/>
    </location>
</feature>
<evidence type="ECO:0000256" key="1">
    <source>
        <dbReference type="SAM" id="MobiDB-lite"/>
    </source>
</evidence>
<feature type="region of interest" description="Disordered" evidence="1">
    <location>
        <begin position="396"/>
        <end position="446"/>
    </location>
</feature>
<feature type="compositionally biased region" description="Polar residues" evidence="1">
    <location>
        <begin position="777"/>
        <end position="807"/>
    </location>
</feature>
<feature type="region of interest" description="Disordered" evidence="1">
    <location>
        <begin position="135"/>
        <end position="184"/>
    </location>
</feature>
<feature type="compositionally biased region" description="Low complexity" evidence="1">
    <location>
        <begin position="968"/>
        <end position="980"/>
    </location>
</feature>
<reference evidence="3" key="3">
    <citation type="submission" date="2025-09" db="UniProtKB">
        <authorList>
            <consortium name="Ensembl"/>
        </authorList>
    </citation>
    <scope>IDENTIFICATION</scope>
</reference>
<feature type="compositionally biased region" description="Low complexity" evidence="1">
    <location>
        <begin position="841"/>
        <end position="858"/>
    </location>
</feature>
<sequence length="1010" mass="109626">MESFSGDTEGSTDDIPGRKKFKLKSLKNRLFGRSKRDRGEGDAKLSQSAGDITAEEGPGSDLEEDSACSQGMMGSRALSADSIFLADQVLTDAKPAKVLSQENVHGKIKALQMKLQQQKMHLGPPPLVLPVRRAEDLGSRSEDDGPALGPPEIPEALSKATSRPLSRPLSPLPNPAPIKSGPLSPSLPLPLSVSSNSSSSAVELPLDFNSPVQVTRCLDTSAARHRMSVRPKKQRASTKKTPTANYSNEQKSDIHILNNINRPVSVREEEQPAWTEEELILEKEQGEAVIVTSQHLPSKPPEVAPIASEAACKLSIQTVSQQDQALLDRVSSAASQILRVKHHRPADVRPSERPHSSFIQPELKDSKDRDSEIRAMSLDKRKTPNKAGMAVTPCDQLSSNFRSSSVHQHVQSEKESTRGITRPTPGSGSFHISMTSAKNRDAERPRSGSFVGVLEHVEARRKAEDQQSSSTREREELRGGPFAVGRLRQGGAPHKIWDRKDSLKHVEPVTPSQNVTTDTSAARVEQLESNQEVVEVAVEAQEVEENEGKSAFGVKLRATSLSMRFRSDSSPNHRAKLPVCEEQCDQLKRQEIRDIESKNPIPSGVSLPVKHNTLPTDNPHTMATEVQTSSSNLREVETSVQELQPAPQTTSSEVSWISMAMEKTRSLQQLFTNRLPRDFTGVQTAARPQAQTETPTGAQEQTQPVKLQQSTTTIEGANQSRTDAVKAEKVQSGSQTEAVKPSPALAVQQKTPPLQSSASREPQAVKPTGEPLFPAQSVHNNPWTTQFPLHSSTPPETSSRAPQEAGTQSLAQLYLSSGQQQPPRGSRGVHTANQLHSTNLCSTTSSASSQPSVSASGSGEKDAPTQEKDDASLSGRRAVWAGSAGEKASFLEKRAEWTTPPGIKGVDLKKAQTEEQVSGESPAVEKTKPLNKDIKPVGRQGVKLAESSPTKVPERPREDKWLRKNVAPSSSPSLSPTRPSVLQSATDGGQPSWMELAKRKSMAWSDKSMD</sequence>
<organism evidence="3 4">
    <name type="scientific">Gasterosteus aculeatus aculeatus</name>
    <name type="common">three-spined stickleback</name>
    <dbReference type="NCBI Taxonomy" id="481459"/>
    <lineage>
        <taxon>Eukaryota</taxon>
        <taxon>Metazoa</taxon>
        <taxon>Chordata</taxon>
        <taxon>Craniata</taxon>
        <taxon>Vertebrata</taxon>
        <taxon>Euteleostomi</taxon>
        <taxon>Actinopterygii</taxon>
        <taxon>Neopterygii</taxon>
        <taxon>Teleostei</taxon>
        <taxon>Neoteleostei</taxon>
        <taxon>Acanthomorphata</taxon>
        <taxon>Eupercaria</taxon>
        <taxon>Perciformes</taxon>
        <taxon>Cottioidei</taxon>
        <taxon>Gasterosteales</taxon>
        <taxon>Gasterosteidae</taxon>
        <taxon>Gasterosteus</taxon>
    </lineage>
</organism>
<feature type="region of interest" description="Disordered" evidence="1">
    <location>
        <begin position="1"/>
        <end position="20"/>
    </location>
</feature>
<name>A0AAQ4PCV9_GASAC</name>
<feature type="region of interest" description="Disordered" evidence="1">
    <location>
        <begin position="342"/>
        <end position="371"/>
    </location>
</feature>
<feature type="compositionally biased region" description="Polar residues" evidence="1">
    <location>
        <begin position="424"/>
        <end position="437"/>
    </location>
</feature>
<feature type="region of interest" description="Disordered" evidence="1">
    <location>
        <begin position="841"/>
        <end position="1010"/>
    </location>
</feature>
<dbReference type="InterPro" id="IPR028030">
    <property type="entry name" value="DUF4592"/>
</dbReference>
<feature type="compositionally biased region" description="Basic and acidic residues" evidence="1">
    <location>
        <begin position="952"/>
        <end position="962"/>
    </location>
</feature>
<feature type="region of interest" description="Disordered" evidence="1">
    <location>
        <begin position="683"/>
        <end position="807"/>
    </location>
</feature>
<feature type="compositionally biased region" description="Basic residues" evidence="1">
    <location>
        <begin position="223"/>
        <end position="238"/>
    </location>
</feature>
<proteinExistence type="predicted"/>
<feature type="compositionally biased region" description="Polar residues" evidence="1">
    <location>
        <begin position="396"/>
        <end position="409"/>
    </location>
</feature>
<feature type="region of interest" description="Disordered" evidence="1">
    <location>
        <begin position="31"/>
        <end position="73"/>
    </location>
</feature>
<reference evidence="3 4" key="1">
    <citation type="journal article" date="2021" name="G3 (Bethesda)">
        <title>Improved contiguity of the threespine stickleback genome using long-read sequencing.</title>
        <authorList>
            <person name="Nath S."/>
            <person name="Shaw D.E."/>
            <person name="White M.A."/>
        </authorList>
    </citation>
    <scope>NUCLEOTIDE SEQUENCE [LARGE SCALE GENOMIC DNA]</scope>
    <source>
        <strain evidence="3 4">Lake Benthic</strain>
    </source>
</reference>
<keyword evidence="4" id="KW-1185">Reference proteome</keyword>
<dbReference type="RefSeq" id="XP_040057615.1">
    <property type="nucleotide sequence ID" value="XM_040201681.1"/>
</dbReference>
<feature type="compositionally biased region" description="Basic and acidic residues" evidence="1">
    <location>
        <begin position="923"/>
        <end position="936"/>
    </location>
</feature>
<evidence type="ECO:0000313" key="3">
    <source>
        <dbReference type="Ensembl" id="ENSGACP00000035768.1"/>
    </source>
</evidence>
<feature type="region of interest" description="Disordered" evidence="1">
    <location>
        <begin position="459"/>
        <end position="491"/>
    </location>
</feature>
<dbReference type="CTD" id="101883152"/>
<feature type="compositionally biased region" description="Basic and acidic residues" evidence="1">
    <location>
        <begin position="859"/>
        <end position="871"/>
    </location>
</feature>
<feature type="compositionally biased region" description="Basic and acidic residues" evidence="1">
    <location>
        <begin position="459"/>
        <end position="478"/>
    </location>
</feature>
<feature type="compositionally biased region" description="Polar residues" evidence="1">
    <location>
        <begin position="748"/>
        <end position="760"/>
    </location>
</feature>